<evidence type="ECO:0000313" key="1">
    <source>
        <dbReference type="EMBL" id="KAH6636023.1"/>
    </source>
</evidence>
<dbReference type="Proteomes" id="UP000724584">
    <property type="component" value="Unassembled WGS sequence"/>
</dbReference>
<sequence length="836" mass="91294">MSPSRIDDHPDSEVKQDRLPPCLFPTLRGSRTTPSFSVSAPVTQFGSVIETQFLPEREWHESGHHNDPVTICKAAWILTLQCFVQADILCFVYQEVESAGRIYSTSGDPVLYLTRVDGGEEVQEFLRRLGAGAVSTVLTAPRGHEIRIVKGQPAVGDFANTLLYYSGEGDGGTRPRLLSGRKPLGMDIRVGMSKEANGRILAALDFRRSHMSQDAATSVFRTFQHIASQLADMAMTTPSGGRTRLQDINVCSAHDWQSVRQLTASVSPVEEQCLHDIIVGQCRKFPSRTAVMSTNGDTLTYGELDDLSQRLAYKLARLGVKPETFVLSCFEKSIWAVVARLAIMRAGGAYISIHATNPPAYLDSVITRTGARIVVCDEKHANRFRHLVPITVETSPSILRSLPVSDRGPVCDTVRPDNACLVLFTSGSTGKPKGIVQVHRSYATAIRNYAKILSLDTNTRYLSFDDYAFDISNLEFMVPLITGGCCCVPGPMGTVQDLAYNINVLKANAAFLTPTVAVKLDPADVPSLEILCVGGEPLSAELVANWTCGSTRLVNQYGMGEAAISCCYNDKVRPGRTNIGRPTSGAVFVVDATSHDKLLPVGAVGELLMEGSHLARGYLDQTAARRTEAVFLETPPAWLATMHPTRASGAAQPRLYRSGDLGRWNHDGTIDYVGRKDHILKLDGCRINALEVEHQTRKRLSPLDTIIVDIFGLVDGEEDPVLTALLHLDNHPITTTPTPTNTNTNTTLPNEPTITDATTDPHTAAKVAELKDAIAGALPPYMVPTQFLLLSHVPRTPSKKTDRRMIRHVGIKYHLARRAERGGDVVLARRARVVLP</sequence>
<gene>
    <name evidence="1" type="ORF">F5144DRAFT_619490</name>
</gene>
<comment type="caution">
    <text evidence="1">The sequence shown here is derived from an EMBL/GenBank/DDBJ whole genome shotgun (WGS) entry which is preliminary data.</text>
</comment>
<protein>
    <submittedName>
        <fullName evidence="1">Uncharacterized protein</fullName>
    </submittedName>
</protein>
<keyword evidence="2" id="KW-1185">Reference proteome</keyword>
<reference evidence="1 2" key="1">
    <citation type="journal article" date="2021" name="Nat. Commun.">
        <title>Genetic determinants of endophytism in the Arabidopsis root mycobiome.</title>
        <authorList>
            <person name="Mesny F."/>
            <person name="Miyauchi S."/>
            <person name="Thiergart T."/>
            <person name="Pickel B."/>
            <person name="Atanasova L."/>
            <person name="Karlsson M."/>
            <person name="Huettel B."/>
            <person name="Barry K.W."/>
            <person name="Haridas S."/>
            <person name="Chen C."/>
            <person name="Bauer D."/>
            <person name="Andreopoulos W."/>
            <person name="Pangilinan J."/>
            <person name="LaButti K."/>
            <person name="Riley R."/>
            <person name="Lipzen A."/>
            <person name="Clum A."/>
            <person name="Drula E."/>
            <person name="Henrissat B."/>
            <person name="Kohler A."/>
            <person name="Grigoriev I.V."/>
            <person name="Martin F.M."/>
            <person name="Hacquard S."/>
        </authorList>
    </citation>
    <scope>NUCLEOTIDE SEQUENCE [LARGE SCALE GENOMIC DNA]</scope>
    <source>
        <strain evidence="1 2">MPI-SDFR-AT-0079</strain>
    </source>
</reference>
<organism evidence="1 2">
    <name type="scientific">Chaetomium tenue</name>
    <dbReference type="NCBI Taxonomy" id="1854479"/>
    <lineage>
        <taxon>Eukaryota</taxon>
        <taxon>Fungi</taxon>
        <taxon>Dikarya</taxon>
        <taxon>Ascomycota</taxon>
        <taxon>Pezizomycotina</taxon>
        <taxon>Sordariomycetes</taxon>
        <taxon>Sordariomycetidae</taxon>
        <taxon>Sordariales</taxon>
        <taxon>Chaetomiaceae</taxon>
        <taxon>Chaetomium</taxon>
    </lineage>
</organism>
<evidence type="ECO:0000313" key="2">
    <source>
        <dbReference type="Proteomes" id="UP000724584"/>
    </source>
</evidence>
<name>A0ACB7PF74_9PEZI</name>
<proteinExistence type="predicted"/>
<dbReference type="EMBL" id="JAGIZQ010000003">
    <property type="protein sequence ID" value="KAH6636023.1"/>
    <property type="molecule type" value="Genomic_DNA"/>
</dbReference>
<accession>A0ACB7PF74</accession>